<keyword evidence="3" id="KW-1185">Reference proteome</keyword>
<dbReference type="EMBL" id="BPLR01002211">
    <property type="protein sequence ID" value="GIX71313.1"/>
    <property type="molecule type" value="Genomic_DNA"/>
</dbReference>
<dbReference type="Proteomes" id="UP001054945">
    <property type="component" value="Unassembled WGS sequence"/>
</dbReference>
<sequence>MGQSRVNTLSDPTTYYEQETRKWMIGNPGCTITLTKRLETGRIQGKKGKKQKIEEDSSEEEETEDRMSSTDDHGDGDEICMHAIYAWHANYR</sequence>
<dbReference type="AlphaFoldDB" id="A0AAV4MHC9"/>
<organism evidence="2 3">
    <name type="scientific">Caerostris extrusa</name>
    <name type="common">Bark spider</name>
    <name type="synonym">Caerostris bankana</name>
    <dbReference type="NCBI Taxonomy" id="172846"/>
    <lineage>
        <taxon>Eukaryota</taxon>
        <taxon>Metazoa</taxon>
        <taxon>Ecdysozoa</taxon>
        <taxon>Arthropoda</taxon>
        <taxon>Chelicerata</taxon>
        <taxon>Arachnida</taxon>
        <taxon>Araneae</taxon>
        <taxon>Araneomorphae</taxon>
        <taxon>Entelegynae</taxon>
        <taxon>Araneoidea</taxon>
        <taxon>Araneidae</taxon>
        <taxon>Caerostris</taxon>
    </lineage>
</organism>
<protein>
    <submittedName>
        <fullName evidence="2">Uncharacterized protein</fullName>
    </submittedName>
</protein>
<evidence type="ECO:0000313" key="3">
    <source>
        <dbReference type="Proteomes" id="UP001054945"/>
    </source>
</evidence>
<proteinExistence type="predicted"/>
<reference evidence="2 3" key="1">
    <citation type="submission" date="2021-06" db="EMBL/GenBank/DDBJ databases">
        <title>Caerostris extrusa draft genome.</title>
        <authorList>
            <person name="Kono N."/>
            <person name="Arakawa K."/>
        </authorList>
    </citation>
    <scope>NUCLEOTIDE SEQUENCE [LARGE SCALE GENOMIC DNA]</scope>
</reference>
<evidence type="ECO:0000256" key="1">
    <source>
        <dbReference type="SAM" id="MobiDB-lite"/>
    </source>
</evidence>
<gene>
    <name evidence="2" type="ORF">CEXT_199711</name>
</gene>
<feature type="region of interest" description="Disordered" evidence="1">
    <location>
        <begin position="40"/>
        <end position="77"/>
    </location>
</feature>
<comment type="caution">
    <text evidence="2">The sequence shown here is derived from an EMBL/GenBank/DDBJ whole genome shotgun (WGS) entry which is preliminary data.</text>
</comment>
<evidence type="ECO:0000313" key="2">
    <source>
        <dbReference type="EMBL" id="GIX71313.1"/>
    </source>
</evidence>
<accession>A0AAV4MHC9</accession>
<name>A0AAV4MHC9_CAEEX</name>